<dbReference type="PANTHER" id="PTHR22925">
    <property type="entry name" value="GLYCOSYL HYDROLASE 43 FAMILY MEMBER"/>
    <property type="match status" value="1"/>
</dbReference>
<dbReference type="RefSeq" id="WP_180908227.1">
    <property type="nucleotide sequence ID" value="NZ_CAIJDP010000060.1"/>
</dbReference>
<evidence type="ECO:0000256" key="4">
    <source>
        <dbReference type="RuleBase" id="RU361187"/>
    </source>
</evidence>
<dbReference type="CDD" id="cd18821">
    <property type="entry name" value="GH43_Pc3Gal43A-like"/>
    <property type="match status" value="1"/>
</dbReference>
<dbReference type="InterPro" id="IPR023296">
    <property type="entry name" value="Glyco_hydro_beta-prop_sf"/>
</dbReference>
<dbReference type="EMBL" id="CAIJDP010000060">
    <property type="protein sequence ID" value="CAD0002398.1"/>
    <property type="molecule type" value="Genomic_DNA"/>
</dbReference>
<name>A0A6V6YSA0_9FLAO</name>
<evidence type="ECO:0000313" key="7">
    <source>
        <dbReference type="Proteomes" id="UP000530060"/>
    </source>
</evidence>
<dbReference type="SUPFAM" id="SSF75005">
    <property type="entry name" value="Arabinanase/levansucrase/invertase"/>
    <property type="match status" value="1"/>
</dbReference>
<comment type="similarity">
    <text evidence="1 4">Belongs to the glycosyl hydrolase 43 family.</text>
</comment>
<reference evidence="6 7" key="1">
    <citation type="submission" date="2020-06" db="EMBL/GenBank/DDBJ databases">
        <authorList>
            <person name="Criscuolo A."/>
        </authorList>
    </citation>
    <scope>NUCLEOTIDE SEQUENCE [LARGE SCALE GENOMIC DNA]</scope>
    <source>
        <strain evidence="7">CIP 111411</strain>
    </source>
</reference>
<dbReference type="GO" id="GO:0004553">
    <property type="term" value="F:hydrolase activity, hydrolyzing O-glycosyl compounds"/>
    <property type="evidence" value="ECO:0007669"/>
    <property type="project" value="InterPro"/>
</dbReference>
<evidence type="ECO:0000256" key="1">
    <source>
        <dbReference type="ARBA" id="ARBA00009865"/>
    </source>
</evidence>
<feature type="chain" id="PRO_5028018437" evidence="5">
    <location>
        <begin position="23"/>
        <end position="470"/>
    </location>
</feature>
<dbReference type="GO" id="GO:0005975">
    <property type="term" value="P:carbohydrate metabolic process"/>
    <property type="evidence" value="ECO:0007669"/>
    <property type="project" value="InterPro"/>
</dbReference>
<sequence>MKGQIKSLLTVTFLIITISASAQKNKINTINSGIPWFDTNLNVVSAHGAGIVKDLGKYYLFGEFKSDSIIDFTGFSCYSSDDLYNWKFEKIVLPVQKSGKLGPNRIGERPKVMKCPKTGEYIMYMHTDDLKYKDQAVGYATSKTIDGVYIFQGAILFNGEPIKKWDMGTFQDTDGTGYIITHSGNLYKLSEDYKSVTEQIVKDMTGHCESPVIFKKNNTYFWLGSGLTSWERNDNYYFTATSLKGPWEAQGNFAPKDSSTWNSQTTFVLPIVGSKETSYLFMGDRWAFPYQKSAATYVWQPLIVSGTQLTIPNYKENWKINTTTGRWSNVKLKGKNIKNTDEKIIYSDSWIKSPLKDIFSYYNSNKKEASFSLCFKGTQIGLYGIAKPDGGFAHIEIQDSNNKIIHSSLIEMYCKYAESSLKYLSPVFKKGTYKLIVTVAGKHGNWYKKDGTEFGSTGNFVSLDKLIIIK</sequence>
<evidence type="ECO:0000256" key="2">
    <source>
        <dbReference type="ARBA" id="ARBA00022801"/>
    </source>
</evidence>
<protein>
    <submittedName>
        <fullName evidence="6">Glycosyl hydrolase family 43</fullName>
    </submittedName>
</protein>
<proteinExistence type="inferred from homology"/>
<evidence type="ECO:0000256" key="5">
    <source>
        <dbReference type="SAM" id="SignalP"/>
    </source>
</evidence>
<keyword evidence="7" id="KW-1185">Reference proteome</keyword>
<dbReference type="PANTHER" id="PTHR22925:SF3">
    <property type="entry name" value="GLYCOSYL HYDROLASE FAMILY PROTEIN 43"/>
    <property type="match status" value="1"/>
</dbReference>
<keyword evidence="3 4" id="KW-0326">Glycosidase</keyword>
<comment type="caution">
    <text evidence="6">The sequence shown here is derived from an EMBL/GenBank/DDBJ whole genome shotgun (WGS) entry which is preliminary data.</text>
</comment>
<accession>A0A6V6YSA0</accession>
<keyword evidence="2 4" id="KW-0378">Hydrolase</keyword>
<dbReference type="InterPro" id="IPR006710">
    <property type="entry name" value="Glyco_hydro_43"/>
</dbReference>
<dbReference type="Proteomes" id="UP000530060">
    <property type="component" value="Unassembled WGS sequence"/>
</dbReference>
<dbReference type="Gene3D" id="2.115.10.20">
    <property type="entry name" value="Glycosyl hydrolase domain, family 43"/>
    <property type="match status" value="1"/>
</dbReference>
<dbReference type="Gene3D" id="2.60.120.260">
    <property type="entry name" value="Galactose-binding domain-like"/>
    <property type="match status" value="1"/>
</dbReference>
<keyword evidence="5" id="KW-0732">Signal</keyword>
<evidence type="ECO:0000256" key="3">
    <source>
        <dbReference type="ARBA" id="ARBA00023295"/>
    </source>
</evidence>
<dbReference type="Pfam" id="PF04616">
    <property type="entry name" value="Glyco_hydro_43"/>
    <property type="match status" value="1"/>
</dbReference>
<dbReference type="AlphaFoldDB" id="A0A6V6YSA0"/>
<evidence type="ECO:0000313" key="6">
    <source>
        <dbReference type="EMBL" id="CAD0002398.1"/>
    </source>
</evidence>
<organism evidence="6 7">
    <name type="scientific">Flavobacterium salmonis</name>
    <dbReference type="NCBI Taxonomy" id="2654844"/>
    <lineage>
        <taxon>Bacteria</taxon>
        <taxon>Pseudomonadati</taxon>
        <taxon>Bacteroidota</taxon>
        <taxon>Flavobacteriia</taxon>
        <taxon>Flavobacteriales</taxon>
        <taxon>Flavobacteriaceae</taxon>
        <taxon>Flavobacterium</taxon>
    </lineage>
</organism>
<gene>
    <name evidence="6" type="ORF">FLAT13_01104</name>
</gene>
<feature type="signal peptide" evidence="5">
    <location>
        <begin position="1"/>
        <end position="22"/>
    </location>
</feature>